<evidence type="ECO:0000256" key="1">
    <source>
        <dbReference type="ARBA" id="ARBA00005823"/>
    </source>
</evidence>
<name>A0A819W5X5_9BILA</name>
<dbReference type="PANTHER" id="PTHR45999:SF4">
    <property type="entry name" value="UNC-13-4A, ISOFORM B"/>
    <property type="match status" value="1"/>
</dbReference>
<accession>A0A819W5X5</accession>
<evidence type="ECO:0000313" key="6">
    <source>
        <dbReference type="Proteomes" id="UP000663836"/>
    </source>
</evidence>
<dbReference type="InterPro" id="IPR035892">
    <property type="entry name" value="C2_domain_sf"/>
</dbReference>
<dbReference type="EMBL" id="CAJOBD010008725">
    <property type="protein sequence ID" value="CAF4119721.1"/>
    <property type="molecule type" value="Genomic_DNA"/>
</dbReference>
<dbReference type="Gene3D" id="2.60.40.150">
    <property type="entry name" value="C2 domain"/>
    <property type="match status" value="1"/>
</dbReference>
<dbReference type="PROSITE" id="PS50004">
    <property type="entry name" value="C2"/>
    <property type="match status" value="1"/>
</dbReference>
<feature type="domain" description="C2" evidence="4">
    <location>
        <begin position="1"/>
        <end position="199"/>
    </location>
</feature>
<evidence type="ECO:0000313" key="5">
    <source>
        <dbReference type="EMBL" id="CAF4119721.1"/>
    </source>
</evidence>
<dbReference type="InterPro" id="IPR052095">
    <property type="entry name" value="UNC-13_domain"/>
</dbReference>
<dbReference type="GO" id="GO:0006887">
    <property type="term" value="P:exocytosis"/>
    <property type="evidence" value="ECO:0007669"/>
    <property type="project" value="UniProtKB-KW"/>
</dbReference>
<reference evidence="5" key="1">
    <citation type="submission" date="2021-02" db="EMBL/GenBank/DDBJ databases">
        <authorList>
            <person name="Nowell W R."/>
        </authorList>
    </citation>
    <scope>NUCLEOTIDE SEQUENCE</scope>
</reference>
<dbReference type="Proteomes" id="UP000663836">
    <property type="component" value="Unassembled WGS sequence"/>
</dbReference>
<feature type="compositionally biased region" description="Low complexity" evidence="3">
    <location>
        <begin position="45"/>
        <end position="58"/>
    </location>
</feature>
<proteinExistence type="inferred from homology"/>
<dbReference type="SMART" id="SM00239">
    <property type="entry name" value="C2"/>
    <property type="match status" value="1"/>
</dbReference>
<comment type="similarity">
    <text evidence="1">Belongs to the unc-13 family.</text>
</comment>
<comment type="caution">
    <text evidence="5">The sequence shown here is derived from an EMBL/GenBank/DDBJ whole genome shotgun (WGS) entry which is preliminary data.</text>
</comment>
<evidence type="ECO:0000259" key="4">
    <source>
        <dbReference type="PROSITE" id="PS50004"/>
    </source>
</evidence>
<feature type="non-terminal residue" evidence="5">
    <location>
        <position position="365"/>
    </location>
</feature>
<dbReference type="GO" id="GO:0099503">
    <property type="term" value="C:secretory vesicle"/>
    <property type="evidence" value="ECO:0007669"/>
    <property type="project" value="TreeGrafter"/>
</dbReference>
<sequence>MVCLSDPYCKVSVIHVPNNQDDSNALTSSSSSISASASPNRPKRSSSLFSCASASSSKNKSKAPKKKDSRRSNKSNNQRRSIDGSPEALSNKSKTLRSVIYRTQVRSKTINPEWNEHFEFEIENLQEQNLLIRIFDSDRGQAPRFKTVVQQKRGFSHKLFAIRNYITTGEIEDDFLGQVSLDIKSLATCDREQWFPLTGLNQNRLSNSRSRGEILLGLKVHFKLDDKSTKIRRHVSSGTVLEFRRRHSSLSYANPKNSSIILRSSIFRQNFRPTAMQARDYAKQPIFEENQEGDLSRIDSCLTPATDLDLPLLIEEYHQLTRIAMLHQLEDARDASNKNQSNNLVIDWNGSLNELSYNVLTQFRI</sequence>
<dbReference type="PANTHER" id="PTHR45999">
    <property type="entry name" value="UNC-13-4A, ISOFORM B"/>
    <property type="match status" value="1"/>
</dbReference>
<feature type="compositionally biased region" description="Low complexity" evidence="3">
    <location>
        <begin position="28"/>
        <end position="38"/>
    </location>
</feature>
<gene>
    <name evidence="5" type="ORF">JBS370_LOCUS32575</name>
</gene>
<dbReference type="SUPFAM" id="SSF49562">
    <property type="entry name" value="C2 domain (Calcium/lipid-binding domain, CaLB)"/>
    <property type="match status" value="1"/>
</dbReference>
<dbReference type="InterPro" id="IPR000008">
    <property type="entry name" value="C2_dom"/>
</dbReference>
<keyword evidence="2" id="KW-0268">Exocytosis</keyword>
<organism evidence="5 6">
    <name type="scientific">Rotaria sordida</name>
    <dbReference type="NCBI Taxonomy" id="392033"/>
    <lineage>
        <taxon>Eukaryota</taxon>
        <taxon>Metazoa</taxon>
        <taxon>Spiralia</taxon>
        <taxon>Gnathifera</taxon>
        <taxon>Rotifera</taxon>
        <taxon>Eurotatoria</taxon>
        <taxon>Bdelloidea</taxon>
        <taxon>Philodinida</taxon>
        <taxon>Philodinidae</taxon>
        <taxon>Rotaria</taxon>
    </lineage>
</organism>
<protein>
    <recommendedName>
        <fullName evidence="4">C2 domain-containing protein</fullName>
    </recommendedName>
</protein>
<feature type="region of interest" description="Disordered" evidence="3">
    <location>
        <begin position="19"/>
        <end position="89"/>
    </location>
</feature>
<evidence type="ECO:0000256" key="3">
    <source>
        <dbReference type="SAM" id="MobiDB-lite"/>
    </source>
</evidence>
<dbReference type="AlphaFoldDB" id="A0A819W5X5"/>
<dbReference type="Pfam" id="PF00168">
    <property type="entry name" value="C2"/>
    <property type="match status" value="1"/>
</dbReference>
<feature type="compositionally biased region" description="Basic residues" evidence="3">
    <location>
        <begin position="59"/>
        <end position="73"/>
    </location>
</feature>
<evidence type="ECO:0000256" key="2">
    <source>
        <dbReference type="ARBA" id="ARBA00022483"/>
    </source>
</evidence>